<dbReference type="RefSeq" id="WP_206056155.1">
    <property type="nucleotide sequence ID" value="NZ_JBHSNS010000001.1"/>
</dbReference>
<dbReference type="InterPro" id="IPR014284">
    <property type="entry name" value="RNA_pol_sigma-70_dom"/>
</dbReference>
<dbReference type="Pfam" id="PF08281">
    <property type="entry name" value="Sigma70_r4_2"/>
    <property type="match status" value="1"/>
</dbReference>
<feature type="domain" description="RNA polymerase sigma-70 region 2" evidence="6">
    <location>
        <begin position="12"/>
        <end position="77"/>
    </location>
</feature>
<name>A0ABW0Z954_9ACTN</name>
<evidence type="ECO:0000259" key="7">
    <source>
        <dbReference type="Pfam" id="PF08281"/>
    </source>
</evidence>
<evidence type="ECO:0000313" key="8">
    <source>
        <dbReference type="EMBL" id="MFC5727346.1"/>
    </source>
</evidence>
<organism evidence="8 9">
    <name type="scientific">Nocardioides vastitatis</name>
    <dbReference type="NCBI Taxonomy" id="2568655"/>
    <lineage>
        <taxon>Bacteria</taxon>
        <taxon>Bacillati</taxon>
        <taxon>Actinomycetota</taxon>
        <taxon>Actinomycetes</taxon>
        <taxon>Propionibacteriales</taxon>
        <taxon>Nocardioidaceae</taxon>
        <taxon>Nocardioides</taxon>
    </lineage>
</organism>
<evidence type="ECO:0000256" key="2">
    <source>
        <dbReference type="ARBA" id="ARBA00011344"/>
    </source>
</evidence>
<evidence type="ECO:0000256" key="1">
    <source>
        <dbReference type="ARBA" id="ARBA00010641"/>
    </source>
</evidence>
<dbReference type="InterPro" id="IPR013249">
    <property type="entry name" value="RNA_pol_sigma70_r4_t2"/>
</dbReference>
<dbReference type="NCBIfam" id="NF007214">
    <property type="entry name" value="PRK09636.1"/>
    <property type="match status" value="1"/>
</dbReference>
<dbReference type="EMBL" id="JBHSNS010000001">
    <property type="protein sequence ID" value="MFC5727346.1"/>
    <property type="molecule type" value="Genomic_DNA"/>
</dbReference>
<accession>A0ABW0Z954</accession>
<protein>
    <submittedName>
        <fullName evidence="8">RNA polymerase sigma factor SigJ</fullName>
    </submittedName>
</protein>
<sequence>MTDRQQRLADDYTAVRPRLLRVAYAVLGSWAEAEDVVAECWLRVVAADAREPVRDVEGWSVVAVARAALDVLRSARSRRESYVGPWLPEPMIDERPGADPADRVTLDESVGYAMLVVLERLSPAERTAFVLHDVFGVPFSELASVVGRSPEAVRQLASRARRRMRDAAPRHDVDPAAHAAVVERFLGAAVGGDLGVLIELLDPDVEAVSDGGGKVSAALRPVRGADRVARFLAGLARKNADAETSVVRVNGLMGIALRRDGRPDTVISFAVAGGRVTRIHIVRNPDKLAGLGPTP</sequence>
<keyword evidence="3" id="KW-0805">Transcription regulation</keyword>
<dbReference type="InterPro" id="IPR032710">
    <property type="entry name" value="NTF2-like_dom_sf"/>
</dbReference>
<reference evidence="9" key="1">
    <citation type="journal article" date="2019" name="Int. J. Syst. Evol. Microbiol.">
        <title>The Global Catalogue of Microorganisms (GCM) 10K type strain sequencing project: providing services to taxonomists for standard genome sequencing and annotation.</title>
        <authorList>
            <consortium name="The Broad Institute Genomics Platform"/>
            <consortium name="The Broad Institute Genome Sequencing Center for Infectious Disease"/>
            <person name="Wu L."/>
            <person name="Ma J."/>
        </authorList>
    </citation>
    <scope>NUCLEOTIDE SEQUENCE [LARGE SCALE GENOMIC DNA]</scope>
    <source>
        <strain evidence="9">YIM 94188</strain>
    </source>
</reference>
<feature type="domain" description="RNA polymerase sigma factor 70 region 4 type 2" evidence="7">
    <location>
        <begin position="115"/>
        <end position="164"/>
    </location>
</feature>
<dbReference type="InterPro" id="IPR013324">
    <property type="entry name" value="RNA_pol_sigma_r3/r4-like"/>
</dbReference>
<dbReference type="NCBIfam" id="TIGR02937">
    <property type="entry name" value="sigma70-ECF"/>
    <property type="match status" value="1"/>
</dbReference>
<dbReference type="PANTHER" id="PTHR30173:SF43">
    <property type="entry name" value="ECF RNA POLYMERASE SIGMA FACTOR SIGI-RELATED"/>
    <property type="match status" value="1"/>
</dbReference>
<dbReference type="InterPro" id="IPR013325">
    <property type="entry name" value="RNA_pol_sigma_r2"/>
</dbReference>
<dbReference type="InterPro" id="IPR007627">
    <property type="entry name" value="RNA_pol_sigma70_r2"/>
</dbReference>
<evidence type="ECO:0000259" key="6">
    <source>
        <dbReference type="Pfam" id="PF04542"/>
    </source>
</evidence>
<proteinExistence type="inferred from homology"/>
<dbReference type="InterPro" id="IPR036388">
    <property type="entry name" value="WH-like_DNA-bd_sf"/>
</dbReference>
<dbReference type="PANTHER" id="PTHR30173">
    <property type="entry name" value="SIGMA 19 FACTOR"/>
    <property type="match status" value="1"/>
</dbReference>
<keyword evidence="4" id="KW-0731">Sigma factor</keyword>
<comment type="similarity">
    <text evidence="1">Belongs to the sigma-70 factor family. ECF subfamily.</text>
</comment>
<evidence type="ECO:0000256" key="3">
    <source>
        <dbReference type="ARBA" id="ARBA00023015"/>
    </source>
</evidence>
<comment type="subunit">
    <text evidence="2">Interacts transiently with the RNA polymerase catalytic core formed by RpoA, RpoB, RpoC and RpoZ (2 alpha, 1 beta, 1 beta' and 1 omega subunit) to form the RNA polymerase holoenzyme that can initiate transcription.</text>
</comment>
<dbReference type="Proteomes" id="UP001596072">
    <property type="component" value="Unassembled WGS sequence"/>
</dbReference>
<evidence type="ECO:0000313" key="9">
    <source>
        <dbReference type="Proteomes" id="UP001596072"/>
    </source>
</evidence>
<dbReference type="SUPFAM" id="SSF88946">
    <property type="entry name" value="Sigma2 domain of RNA polymerase sigma factors"/>
    <property type="match status" value="1"/>
</dbReference>
<keyword evidence="5" id="KW-0804">Transcription</keyword>
<dbReference type="Gene3D" id="1.10.1740.10">
    <property type="match status" value="1"/>
</dbReference>
<evidence type="ECO:0000256" key="5">
    <source>
        <dbReference type="ARBA" id="ARBA00023163"/>
    </source>
</evidence>
<keyword evidence="9" id="KW-1185">Reference proteome</keyword>
<dbReference type="Gene3D" id="3.10.450.50">
    <property type="match status" value="1"/>
</dbReference>
<dbReference type="SUPFAM" id="SSF54427">
    <property type="entry name" value="NTF2-like"/>
    <property type="match status" value="1"/>
</dbReference>
<dbReference type="Gene3D" id="1.10.10.10">
    <property type="entry name" value="Winged helix-like DNA-binding domain superfamily/Winged helix DNA-binding domain"/>
    <property type="match status" value="1"/>
</dbReference>
<dbReference type="InterPro" id="IPR052704">
    <property type="entry name" value="ECF_Sigma-70_Domain"/>
</dbReference>
<comment type="caution">
    <text evidence="8">The sequence shown here is derived from an EMBL/GenBank/DDBJ whole genome shotgun (WGS) entry which is preliminary data.</text>
</comment>
<gene>
    <name evidence="8" type="primary">sigJ</name>
    <name evidence="8" type="ORF">ACFPQB_00335</name>
</gene>
<evidence type="ECO:0000256" key="4">
    <source>
        <dbReference type="ARBA" id="ARBA00023082"/>
    </source>
</evidence>
<dbReference type="SUPFAM" id="SSF88659">
    <property type="entry name" value="Sigma3 and sigma4 domains of RNA polymerase sigma factors"/>
    <property type="match status" value="1"/>
</dbReference>
<dbReference type="Pfam" id="PF04542">
    <property type="entry name" value="Sigma70_r2"/>
    <property type="match status" value="1"/>
</dbReference>